<dbReference type="AlphaFoldDB" id="A0A8H6AIW8"/>
<evidence type="ECO:0000256" key="3">
    <source>
        <dbReference type="ARBA" id="ARBA00022833"/>
    </source>
</evidence>
<dbReference type="InterPro" id="IPR053000">
    <property type="entry name" value="WSS1-like_metalloprotease"/>
</dbReference>
<keyword evidence="7" id="KW-1185">Reference proteome</keyword>
<gene>
    <name evidence="6" type="ORF">Bfra_012230</name>
</gene>
<keyword evidence="1" id="KW-0479">Metal-binding</keyword>
<evidence type="ECO:0000313" key="7">
    <source>
        <dbReference type="Proteomes" id="UP000531561"/>
    </source>
</evidence>
<dbReference type="PANTHER" id="PTHR46622:SF1">
    <property type="entry name" value="DNA-DEPENDENT METALLOPROTEASE WSS1"/>
    <property type="match status" value="1"/>
</dbReference>
<evidence type="ECO:0000313" key="6">
    <source>
        <dbReference type="EMBL" id="KAF5868583.1"/>
    </source>
</evidence>
<feature type="domain" description="WLM" evidence="5">
    <location>
        <begin position="2"/>
        <end position="198"/>
    </location>
</feature>
<organism evidence="6 7">
    <name type="scientific">Botrytis fragariae</name>
    <dbReference type="NCBI Taxonomy" id="1964551"/>
    <lineage>
        <taxon>Eukaryota</taxon>
        <taxon>Fungi</taxon>
        <taxon>Dikarya</taxon>
        <taxon>Ascomycota</taxon>
        <taxon>Pezizomycotina</taxon>
        <taxon>Leotiomycetes</taxon>
        <taxon>Helotiales</taxon>
        <taxon>Sclerotiniaceae</taxon>
        <taxon>Botrytis</taxon>
    </lineage>
</organism>
<keyword evidence="3" id="KW-0862">Zinc</keyword>
<dbReference type="GeneID" id="59266240"/>
<evidence type="ECO:0000256" key="2">
    <source>
        <dbReference type="ARBA" id="ARBA00022771"/>
    </source>
</evidence>
<protein>
    <submittedName>
        <fullName evidence="6">Putative zinc metallopeptidase protein</fullName>
    </submittedName>
</protein>
<dbReference type="RefSeq" id="XP_037187532.1">
    <property type="nucleotide sequence ID" value="XM_037342548.1"/>
</dbReference>
<dbReference type="InterPro" id="IPR001876">
    <property type="entry name" value="Znf_RanBP2"/>
</dbReference>
<keyword evidence="2" id="KW-0863">Zinc-finger</keyword>
<dbReference type="OrthoDB" id="261960at2759"/>
<dbReference type="PROSITE" id="PS51397">
    <property type="entry name" value="WLM"/>
    <property type="match status" value="1"/>
</dbReference>
<evidence type="ECO:0000259" key="5">
    <source>
        <dbReference type="PROSITE" id="PS51397"/>
    </source>
</evidence>
<dbReference type="Proteomes" id="UP000531561">
    <property type="component" value="Unassembled WGS sequence"/>
</dbReference>
<feature type="compositionally biased region" description="Polar residues" evidence="4">
    <location>
        <begin position="299"/>
        <end position="311"/>
    </location>
</feature>
<dbReference type="GO" id="GO:0005634">
    <property type="term" value="C:nucleus"/>
    <property type="evidence" value="ECO:0007669"/>
    <property type="project" value="TreeGrafter"/>
</dbReference>
<dbReference type="PANTHER" id="PTHR46622">
    <property type="entry name" value="DNA-DEPENDENT METALLOPROTEASE WSS1"/>
    <property type="match status" value="1"/>
</dbReference>
<sequence>MSTNTERDALISSYSHLKGMKREAEALHSLKKIASLVKPIMRARLWRVGTLTEFYPDQQNLLGLNVNRGQKICLRLRYPGDQNQFLPIEQVVDTMLHELCHNEIGPHNQEFHALWDQLRKEHEGLIDKGYTGEGFLSEGKSLGGRRVPRHEARRLARIAAEKRQNSLKGSDQKLGGRPVPYGTDIRKVIVDAIERRNKVLKGCGESRMNPIEIKDLADEATHNGFNTVAEEDLANEAAIAQAMWELVQEDQKKEYGDLYVPPSVQNPAGTSGGNVEGRALDENFKSSSEQPSAGRPATSALTSAGLGTSRQPLGHVSRLVLENSIKSKSPPKPKDPQNEPAQVPVYTAPTLTGWTCTICTLHNPIDFLCCDACTTERPESITKQIDRNSQRKAAARPLPPQPQMWTCRWCSTKMENQWWTCSTCGKMKETTAVIGGDDVNYSDQPCDDYYALAHLKEQRQIEFL</sequence>
<dbReference type="GO" id="GO:0008270">
    <property type="term" value="F:zinc ion binding"/>
    <property type="evidence" value="ECO:0007669"/>
    <property type="project" value="UniProtKB-KW"/>
</dbReference>
<dbReference type="PROSITE" id="PS01358">
    <property type="entry name" value="ZF_RANBP2_1"/>
    <property type="match status" value="1"/>
</dbReference>
<proteinExistence type="predicted"/>
<dbReference type="GO" id="GO:0006281">
    <property type="term" value="P:DNA repair"/>
    <property type="evidence" value="ECO:0007669"/>
    <property type="project" value="TreeGrafter"/>
</dbReference>
<reference evidence="6 7" key="1">
    <citation type="journal article" date="2020" name="Phytopathology">
        <title>A high-quality genome resource of Botrytis fragariae, a new and rapidly spreading fungal pathogen causing strawberry gray mold in the U.S.A.</title>
        <authorList>
            <person name="Wu Y."/>
            <person name="Saski C.A."/>
            <person name="Schnabel G."/>
            <person name="Xiao S."/>
            <person name="Hu M."/>
        </authorList>
    </citation>
    <scope>NUCLEOTIDE SEQUENCE [LARGE SCALE GENOMIC DNA]</scope>
    <source>
        <strain evidence="6 7">BVB16</strain>
    </source>
</reference>
<dbReference type="Gene3D" id="2.30.30.380">
    <property type="entry name" value="Zn-finger domain of Sec23/24"/>
    <property type="match status" value="1"/>
</dbReference>
<accession>A0A8H6AIW8</accession>
<dbReference type="InterPro" id="IPR013536">
    <property type="entry name" value="WLM_dom"/>
</dbReference>
<evidence type="ECO:0000256" key="1">
    <source>
        <dbReference type="ARBA" id="ARBA00022723"/>
    </source>
</evidence>
<dbReference type="GO" id="GO:0008237">
    <property type="term" value="F:metallopeptidase activity"/>
    <property type="evidence" value="ECO:0007669"/>
    <property type="project" value="TreeGrafter"/>
</dbReference>
<dbReference type="EMBL" id="JABFCT010000021">
    <property type="protein sequence ID" value="KAF5868583.1"/>
    <property type="molecule type" value="Genomic_DNA"/>
</dbReference>
<feature type="region of interest" description="Disordered" evidence="4">
    <location>
        <begin position="257"/>
        <end position="313"/>
    </location>
</feature>
<evidence type="ECO:0000256" key="4">
    <source>
        <dbReference type="SAM" id="MobiDB-lite"/>
    </source>
</evidence>
<comment type="caution">
    <text evidence="6">The sequence shown here is derived from an EMBL/GenBank/DDBJ whole genome shotgun (WGS) entry which is preliminary data.</text>
</comment>
<name>A0A8H6AIW8_9HELO</name>
<dbReference type="Pfam" id="PF08325">
    <property type="entry name" value="WLM"/>
    <property type="match status" value="1"/>
</dbReference>